<dbReference type="EMBL" id="JADAQT010000017">
    <property type="protein sequence ID" value="MBE1874253.1"/>
    <property type="molecule type" value="Genomic_DNA"/>
</dbReference>
<dbReference type="PRINTS" id="PR00420">
    <property type="entry name" value="RNGMNOXGNASE"/>
</dbReference>
<feature type="domain" description="FAD-binding" evidence="3">
    <location>
        <begin position="5"/>
        <end position="340"/>
    </location>
</feature>
<dbReference type="Proteomes" id="UP000625527">
    <property type="component" value="Unassembled WGS sequence"/>
</dbReference>
<dbReference type="InterPro" id="IPR036188">
    <property type="entry name" value="FAD/NAD-bd_sf"/>
</dbReference>
<dbReference type="SUPFAM" id="SSF51905">
    <property type="entry name" value="FAD/NAD(P)-binding domain"/>
    <property type="match status" value="1"/>
</dbReference>
<dbReference type="GO" id="GO:0004497">
    <property type="term" value="F:monooxygenase activity"/>
    <property type="evidence" value="ECO:0007669"/>
    <property type="project" value="UniProtKB-KW"/>
</dbReference>
<accession>A0ABR9MTN0</accession>
<keyword evidence="5" id="KW-1185">Reference proteome</keyword>
<keyword evidence="2 4" id="KW-0503">Monooxygenase</keyword>
<keyword evidence="1" id="KW-0560">Oxidoreductase</keyword>
<dbReference type="InterPro" id="IPR002938">
    <property type="entry name" value="FAD-bd"/>
</dbReference>
<dbReference type="Gene3D" id="3.50.50.60">
    <property type="entry name" value="FAD/NAD(P)-binding domain"/>
    <property type="match status" value="1"/>
</dbReference>
<name>A0ABR9MTN0_9MICO</name>
<dbReference type="InterPro" id="IPR050493">
    <property type="entry name" value="FAD-dep_Monooxygenase_BioMet"/>
</dbReference>
<evidence type="ECO:0000256" key="1">
    <source>
        <dbReference type="ARBA" id="ARBA00023002"/>
    </source>
</evidence>
<evidence type="ECO:0000256" key="2">
    <source>
        <dbReference type="ARBA" id="ARBA00023033"/>
    </source>
</evidence>
<sequence>MGRTAIVVGAGLGGLTAAVALRRCGWDVAVVERSPEPRTTGAGIVLLANALRALDEAGAGEAVRALGSIVYPGSLRDERGRELVTVDAAQIEQRLGTPAMVFRRSELQEAIAGHLEPAVIRYGARVAGIEPGDEAARPAVTLDDGERLTADLVVGADGVRGVSRAVVVPDAPEPAYVGSTTWLAITEAPGIATSSQTWGPGGEVGLLPLKDGRVYWYATRTGPAGGASDDGARHLAEARDAFAGWHEPIPAVIAGTRPDQVQRVDLYALPRPVRTMVRGRAALVGDAAHAMPPNVGQGGASSIEDAVVLAASVSGAPSVVEGLRAYDDARRPRTAGVLRAAWASARFGEQLRNPVAVAARNALLRVLPSRVYLDGMRRFTEWTPPRLPVG</sequence>
<comment type="caution">
    <text evidence="4">The sequence shown here is derived from an EMBL/GenBank/DDBJ whole genome shotgun (WGS) entry which is preliminary data.</text>
</comment>
<reference evidence="4 5" key="1">
    <citation type="submission" date="2020-10" db="EMBL/GenBank/DDBJ databases">
        <title>Myceligenerans pegani sp. nov., an endophytic actinomycete isolated from Peganum harmala L. in Xinjiang, China.</title>
        <authorList>
            <person name="Xin L."/>
        </authorList>
    </citation>
    <scope>NUCLEOTIDE SEQUENCE [LARGE SCALE GENOMIC DNA]</scope>
    <source>
        <strain evidence="4 5">TRM65318</strain>
    </source>
</reference>
<evidence type="ECO:0000313" key="4">
    <source>
        <dbReference type="EMBL" id="MBE1874253.1"/>
    </source>
</evidence>
<protein>
    <submittedName>
        <fullName evidence="4">FAD-dependent monooxygenase</fullName>
    </submittedName>
</protein>
<proteinExistence type="predicted"/>
<dbReference type="PANTHER" id="PTHR13789">
    <property type="entry name" value="MONOOXYGENASE"/>
    <property type="match status" value="1"/>
</dbReference>
<dbReference type="PANTHER" id="PTHR13789:SF309">
    <property type="entry name" value="PUTATIVE (AFU_ORTHOLOGUE AFUA_6G14510)-RELATED"/>
    <property type="match status" value="1"/>
</dbReference>
<dbReference type="Pfam" id="PF01494">
    <property type="entry name" value="FAD_binding_3"/>
    <property type="match status" value="1"/>
</dbReference>
<organism evidence="4 5">
    <name type="scientific">Myceligenerans pegani</name>
    <dbReference type="NCBI Taxonomy" id="2776917"/>
    <lineage>
        <taxon>Bacteria</taxon>
        <taxon>Bacillati</taxon>
        <taxon>Actinomycetota</taxon>
        <taxon>Actinomycetes</taxon>
        <taxon>Micrococcales</taxon>
        <taxon>Promicromonosporaceae</taxon>
        <taxon>Myceligenerans</taxon>
    </lineage>
</organism>
<evidence type="ECO:0000313" key="5">
    <source>
        <dbReference type="Proteomes" id="UP000625527"/>
    </source>
</evidence>
<evidence type="ECO:0000259" key="3">
    <source>
        <dbReference type="Pfam" id="PF01494"/>
    </source>
</evidence>
<dbReference type="RefSeq" id="WP_192860831.1">
    <property type="nucleotide sequence ID" value="NZ_JADAQT010000017.1"/>
</dbReference>
<gene>
    <name evidence="4" type="ORF">IHE71_00815</name>
</gene>